<evidence type="ECO:0000313" key="3">
    <source>
        <dbReference type="Proteomes" id="UP000693970"/>
    </source>
</evidence>
<protein>
    <submittedName>
        <fullName evidence="2">Uncharacterized protein</fullName>
    </submittedName>
</protein>
<evidence type="ECO:0000313" key="2">
    <source>
        <dbReference type="EMBL" id="KAG7349906.1"/>
    </source>
</evidence>
<name>A0A9K3KV12_9STRA</name>
<sequence length="621" mass="72306">MNARLLNILLSKIQKYQLIDRFDGSNLSGFFRAKYSKQSYYIILPPGEQAEYPLFDKQWKEEVERVKSLISFRSLKSNDIPPVEHLLEQEKKGSSVQRQATYCVNPQNTKSDIHERQQDSDHVSMTKNTESDSHERQQDSDHVDMPRQQSVCGTYWDSPEAYKLFRPRQCDSNCLSAVERRIKLLQRAQQFEGWRDLVHGRDPDNVCSNYDKLVIRQKSMFILKAYQIATLEMNRKTWLECCEIAVHEINLLREMSTDELQKVNEERLNKTYWDGEAALEVLKSTSKPPLTASPFVRKLLIGINNEGYWNSNHMAVQFEDVVDCLKVLYPSHEFVFLFDHSQGHNRKRKGALDVNNMNRMNWSNEEPPEESTEGPFNLSVQERRKRRSTQLLDEYVNNKPKTKKELTTDLQREGIISKEDRRGYTVKEMQKLAGDHGIAISKSEQKKLQGGILTGHCQNELTHLQVMANELKVHVMFTPKFHAEMAGEGIEYSWGFAKGSYRRKPLQKKRKRSDFEDLVDECTNVETELTKARIRKFSARARAYLCTYHYLATAEPTAAEPTAAAIQDNDQEKKQKVPMMDEIERLMKKFKTHRCAFDFDRGFVMDHGSLNPTSHTEIREL</sequence>
<dbReference type="EMBL" id="JAGRRH010000019">
    <property type="protein sequence ID" value="KAG7349906.1"/>
    <property type="molecule type" value="Genomic_DNA"/>
</dbReference>
<evidence type="ECO:0000256" key="1">
    <source>
        <dbReference type="SAM" id="MobiDB-lite"/>
    </source>
</evidence>
<accession>A0A9K3KV12</accession>
<gene>
    <name evidence="2" type="ORF">IV203_012503</name>
</gene>
<dbReference type="AlphaFoldDB" id="A0A9K3KV12"/>
<feature type="compositionally biased region" description="Basic and acidic residues" evidence="1">
    <location>
        <begin position="111"/>
        <end position="145"/>
    </location>
</feature>
<feature type="region of interest" description="Disordered" evidence="1">
    <location>
        <begin position="104"/>
        <end position="146"/>
    </location>
</feature>
<comment type="caution">
    <text evidence="2">The sequence shown here is derived from an EMBL/GenBank/DDBJ whole genome shotgun (WGS) entry which is preliminary data.</text>
</comment>
<dbReference type="Proteomes" id="UP000693970">
    <property type="component" value="Unassembled WGS sequence"/>
</dbReference>
<proteinExistence type="predicted"/>
<reference evidence="2" key="1">
    <citation type="journal article" date="2021" name="Sci. Rep.">
        <title>Diploid genomic architecture of Nitzschia inconspicua, an elite biomass production diatom.</title>
        <authorList>
            <person name="Oliver A."/>
            <person name="Podell S."/>
            <person name="Pinowska A."/>
            <person name="Traller J.C."/>
            <person name="Smith S.R."/>
            <person name="McClure R."/>
            <person name="Beliaev A."/>
            <person name="Bohutskyi P."/>
            <person name="Hill E.A."/>
            <person name="Rabines A."/>
            <person name="Zheng H."/>
            <person name="Allen L.Z."/>
            <person name="Kuo A."/>
            <person name="Grigoriev I.V."/>
            <person name="Allen A.E."/>
            <person name="Hazlebeck D."/>
            <person name="Allen E.E."/>
        </authorList>
    </citation>
    <scope>NUCLEOTIDE SEQUENCE</scope>
    <source>
        <strain evidence="2">Hildebrandi</strain>
    </source>
</reference>
<keyword evidence="3" id="KW-1185">Reference proteome</keyword>
<reference evidence="2" key="2">
    <citation type="submission" date="2021-04" db="EMBL/GenBank/DDBJ databases">
        <authorList>
            <person name="Podell S."/>
        </authorList>
    </citation>
    <scope>NUCLEOTIDE SEQUENCE</scope>
    <source>
        <strain evidence="2">Hildebrandi</strain>
    </source>
</reference>
<organism evidence="2 3">
    <name type="scientific">Nitzschia inconspicua</name>
    <dbReference type="NCBI Taxonomy" id="303405"/>
    <lineage>
        <taxon>Eukaryota</taxon>
        <taxon>Sar</taxon>
        <taxon>Stramenopiles</taxon>
        <taxon>Ochrophyta</taxon>
        <taxon>Bacillariophyta</taxon>
        <taxon>Bacillariophyceae</taxon>
        <taxon>Bacillariophycidae</taxon>
        <taxon>Bacillariales</taxon>
        <taxon>Bacillariaceae</taxon>
        <taxon>Nitzschia</taxon>
    </lineage>
</organism>